<proteinExistence type="predicted"/>
<gene>
    <name evidence="11" type="ORF">U0070_002314</name>
</gene>
<evidence type="ECO:0000259" key="10">
    <source>
        <dbReference type="Pfam" id="PF00887"/>
    </source>
</evidence>
<evidence type="ECO:0000313" key="12">
    <source>
        <dbReference type="Proteomes" id="UP001488838"/>
    </source>
</evidence>
<keyword evidence="3" id="KW-0813">Transport</keyword>
<dbReference type="Pfam" id="PF00887">
    <property type="entry name" value="ACBP"/>
    <property type="match status" value="1"/>
</dbReference>
<evidence type="ECO:0000313" key="11">
    <source>
        <dbReference type="EMBL" id="KAK7811381.1"/>
    </source>
</evidence>
<evidence type="ECO:0000256" key="1">
    <source>
        <dbReference type="ARBA" id="ARBA00004240"/>
    </source>
</evidence>
<keyword evidence="12" id="KW-1185">Reference proteome</keyword>
<organism evidence="11 12">
    <name type="scientific">Myodes glareolus</name>
    <name type="common">Bank vole</name>
    <name type="synonym">Clethrionomys glareolus</name>
    <dbReference type="NCBI Taxonomy" id="447135"/>
    <lineage>
        <taxon>Eukaryota</taxon>
        <taxon>Metazoa</taxon>
        <taxon>Chordata</taxon>
        <taxon>Craniata</taxon>
        <taxon>Vertebrata</taxon>
        <taxon>Euteleostomi</taxon>
        <taxon>Mammalia</taxon>
        <taxon>Eutheria</taxon>
        <taxon>Euarchontoglires</taxon>
        <taxon>Glires</taxon>
        <taxon>Rodentia</taxon>
        <taxon>Myomorpha</taxon>
        <taxon>Muroidea</taxon>
        <taxon>Cricetidae</taxon>
        <taxon>Arvicolinae</taxon>
        <taxon>Myodes</taxon>
    </lineage>
</organism>
<feature type="compositionally biased region" description="Pro residues" evidence="9">
    <location>
        <begin position="368"/>
        <end position="379"/>
    </location>
</feature>
<keyword evidence="7" id="KW-0379">Hydroxylation</keyword>
<dbReference type="InterPro" id="IPR000582">
    <property type="entry name" value="Acyl-CoA-binding_protein"/>
</dbReference>
<dbReference type="EMBL" id="JBBHLL010000176">
    <property type="protein sequence ID" value="KAK7811381.1"/>
    <property type="molecule type" value="Genomic_DNA"/>
</dbReference>
<keyword evidence="5" id="KW-0333">Golgi apparatus</keyword>
<comment type="caution">
    <text evidence="11">The sequence shown here is derived from an EMBL/GenBank/DDBJ whole genome shotgun (WGS) entry which is preliminary data.</text>
</comment>
<name>A0AAW0IAG3_MYOGA</name>
<dbReference type="PANTHER" id="PTHR23310:SF54">
    <property type="entry name" value="ACYL-COA-BINDING PROTEIN"/>
    <property type="match status" value="1"/>
</dbReference>
<evidence type="ECO:0000256" key="8">
    <source>
        <dbReference type="ARBA" id="ARBA00039735"/>
    </source>
</evidence>
<dbReference type="InterPro" id="IPR035984">
    <property type="entry name" value="Acyl-CoA-binding_sf"/>
</dbReference>
<keyword evidence="6" id="KW-0446">Lipid-binding</keyword>
<accession>A0AAW0IAG3</accession>
<evidence type="ECO:0000256" key="9">
    <source>
        <dbReference type="SAM" id="MobiDB-lite"/>
    </source>
</evidence>
<dbReference type="InterPro" id="IPR014352">
    <property type="entry name" value="FERM/acyl-CoA-bd_prot_sf"/>
</dbReference>
<protein>
    <recommendedName>
        <fullName evidence="8">Acyl-CoA-binding protein</fullName>
    </recommendedName>
</protein>
<evidence type="ECO:0000256" key="6">
    <source>
        <dbReference type="ARBA" id="ARBA00023121"/>
    </source>
</evidence>
<dbReference type="GO" id="GO:0005739">
    <property type="term" value="C:mitochondrion"/>
    <property type="evidence" value="ECO:0007669"/>
    <property type="project" value="TreeGrafter"/>
</dbReference>
<dbReference type="Proteomes" id="UP001488838">
    <property type="component" value="Unassembled WGS sequence"/>
</dbReference>
<dbReference type="AlphaFoldDB" id="A0AAW0IAG3"/>
<dbReference type="GO" id="GO:0000062">
    <property type="term" value="F:fatty-acyl-CoA binding"/>
    <property type="evidence" value="ECO:0007669"/>
    <property type="project" value="InterPro"/>
</dbReference>
<dbReference type="SUPFAM" id="SSF47027">
    <property type="entry name" value="Acyl-CoA binding protein"/>
    <property type="match status" value="1"/>
</dbReference>
<evidence type="ECO:0000256" key="4">
    <source>
        <dbReference type="ARBA" id="ARBA00022824"/>
    </source>
</evidence>
<comment type="subcellular location">
    <subcellularLocation>
        <location evidence="1">Endoplasmic reticulum</location>
    </subcellularLocation>
    <subcellularLocation>
        <location evidence="2">Golgi apparatus</location>
    </subcellularLocation>
</comment>
<evidence type="ECO:0000256" key="3">
    <source>
        <dbReference type="ARBA" id="ARBA00022448"/>
    </source>
</evidence>
<dbReference type="PANTHER" id="PTHR23310">
    <property type="entry name" value="ACYL-COA-BINDING PROTEIN, ACBP"/>
    <property type="match status" value="1"/>
</dbReference>
<evidence type="ECO:0000256" key="7">
    <source>
        <dbReference type="ARBA" id="ARBA00023278"/>
    </source>
</evidence>
<feature type="domain" description="ACB" evidence="10">
    <location>
        <begin position="227"/>
        <end position="261"/>
    </location>
</feature>
<sequence length="379" mass="41490">MEGHKNFDVNLQPAGFDLIVTPDHASGLTGMPAPVRLDDAGCLACLEESSAGLPHANALVFCLHTPVGVFLWERPRAQRSVENTQPDADSKRFIGYSGTWGDQVSRRTYAPQVGERQDRMPCAGGGVLRIWSSNSVICHHGYITSVDLVIRAWSPDFRTIGSTPPSNSLELAPRQRQRGIPQCVEPSLSLSVVQTENRIDHPNLKPRNPAHIKVCSDGSDCQTSLLQATASDVNTDQPGLLDLKGKAKWDSWNKLKGVSKEGFFFVLKLTIDQADLKSTEIHLPLSPRELELKKTEDKPTSICSSLQLPSADHWAKTAFHLNWRPPDVDRITGIDSLAARVQGTSNISMEQRPTMPGCGQCPAFSRISPPPPPKTTPTN</sequence>
<dbReference type="GO" id="GO:0005794">
    <property type="term" value="C:Golgi apparatus"/>
    <property type="evidence" value="ECO:0007669"/>
    <property type="project" value="UniProtKB-SubCell"/>
</dbReference>
<feature type="region of interest" description="Disordered" evidence="9">
    <location>
        <begin position="344"/>
        <end position="379"/>
    </location>
</feature>
<evidence type="ECO:0000256" key="5">
    <source>
        <dbReference type="ARBA" id="ARBA00023034"/>
    </source>
</evidence>
<dbReference type="GO" id="GO:0006631">
    <property type="term" value="P:fatty acid metabolic process"/>
    <property type="evidence" value="ECO:0007669"/>
    <property type="project" value="TreeGrafter"/>
</dbReference>
<keyword evidence="4" id="KW-0256">Endoplasmic reticulum</keyword>
<dbReference type="Gene3D" id="1.20.80.10">
    <property type="match status" value="1"/>
</dbReference>
<evidence type="ECO:0000256" key="2">
    <source>
        <dbReference type="ARBA" id="ARBA00004555"/>
    </source>
</evidence>
<dbReference type="GO" id="GO:0005783">
    <property type="term" value="C:endoplasmic reticulum"/>
    <property type="evidence" value="ECO:0007669"/>
    <property type="project" value="UniProtKB-SubCell"/>
</dbReference>
<reference evidence="11 12" key="1">
    <citation type="journal article" date="2023" name="bioRxiv">
        <title>Conserved and derived expression patterns and positive selection on dental genes reveal complex evolutionary context of ever-growing rodent molars.</title>
        <authorList>
            <person name="Calamari Z.T."/>
            <person name="Song A."/>
            <person name="Cohen E."/>
            <person name="Akter M."/>
            <person name="Roy R.D."/>
            <person name="Hallikas O."/>
            <person name="Christensen M.M."/>
            <person name="Li P."/>
            <person name="Marangoni P."/>
            <person name="Jernvall J."/>
            <person name="Klein O.D."/>
        </authorList>
    </citation>
    <scope>NUCLEOTIDE SEQUENCE [LARGE SCALE GENOMIC DNA]</scope>
    <source>
        <strain evidence="11">V071</strain>
    </source>
</reference>